<proteinExistence type="predicted"/>
<dbReference type="Pfam" id="PF20246">
    <property type="entry name" value="DUF6601"/>
    <property type="match status" value="1"/>
</dbReference>
<dbReference type="EMBL" id="JAVRRA010017051">
    <property type="protein sequence ID" value="KAK5200863.1"/>
    <property type="molecule type" value="Genomic_DNA"/>
</dbReference>
<keyword evidence="1" id="KW-0812">Transmembrane</keyword>
<evidence type="ECO:0000256" key="1">
    <source>
        <dbReference type="SAM" id="Phobius"/>
    </source>
</evidence>
<evidence type="ECO:0000313" key="3">
    <source>
        <dbReference type="Proteomes" id="UP001357485"/>
    </source>
</evidence>
<reference evidence="2 3" key="1">
    <citation type="submission" date="2023-08" db="EMBL/GenBank/DDBJ databases">
        <title>Black Yeasts Isolated from many extreme environments.</title>
        <authorList>
            <person name="Coleine C."/>
            <person name="Stajich J.E."/>
            <person name="Selbmann L."/>
        </authorList>
    </citation>
    <scope>NUCLEOTIDE SEQUENCE [LARGE SCALE GENOMIC DNA]</scope>
    <source>
        <strain evidence="2 3">CCFEE 536</strain>
    </source>
</reference>
<evidence type="ECO:0008006" key="4">
    <source>
        <dbReference type="Google" id="ProtNLM"/>
    </source>
</evidence>
<gene>
    <name evidence="2" type="ORF">LTR16_004641</name>
</gene>
<organism evidence="2 3">
    <name type="scientific">Cryomyces antarcticus</name>
    <dbReference type="NCBI Taxonomy" id="329879"/>
    <lineage>
        <taxon>Eukaryota</taxon>
        <taxon>Fungi</taxon>
        <taxon>Dikarya</taxon>
        <taxon>Ascomycota</taxon>
        <taxon>Pezizomycotina</taxon>
        <taxon>Dothideomycetes</taxon>
        <taxon>Dothideomycetes incertae sedis</taxon>
        <taxon>Cryomyces</taxon>
    </lineage>
</organism>
<feature type="transmembrane region" description="Helical" evidence="1">
    <location>
        <begin position="339"/>
        <end position="363"/>
    </location>
</feature>
<keyword evidence="1" id="KW-1133">Transmembrane helix</keyword>
<keyword evidence="3" id="KW-1185">Reference proteome</keyword>
<sequence length="391" mass="44897">EPQPCWSDDSHGLEYLNVVGCHLSSQTSRLEFTYTMALPYAKDTQLSIPFDRGTELCKSMIISKNGILERTEASANRSQSTRERTLPGQPRVNLSDQDQVAKYLKDDLLTPKLDRLSPHMWLLSARNSKTIDTLTQQIVKGRNIIVTEDPELHLVWFYDRIYIKPLPKYLLSHAFWEFYFSGNDSPLSQPSRKRIGKAAQGFIRSYAQLICRKSDFLIAKSTDDARGRLIPKGVTYTEFVRFVSAFEDLLDNEVSPRYAFGQLRLTRLNFWSKIFLRRLAFERVYTQYGAYFARFYGPFAFVFAVFSVALSAMQVVFAAQPSESLDQSWQSFGHASRGFSIFSLVSVALVAVFMLVALAVLALREVVFAARTEWRKYRARLHRRKNLKGNP</sequence>
<accession>A0ABR0LMY0</accession>
<dbReference type="PANTHER" id="PTHR34414:SF1">
    <property type="entry name" value="SUBTILISIN-LIKE SERINE PROTEASE"/>
    <property type="match status" value="1"/>
</dbReference>
<keyword evidence="1" id="KW-0472">Membrane</keyword>
<feature type="transmembrane region" description="Helical" evidence="1">
    <location>
        <begin position="295"/>
        <end position="319"/>
    </location>
</feature>
<feature type="non-terminal residue" evidence="2">
    <location>
        <position position="1"/>
    </location>
</feature>
<name>A0ABR0LMY0_9PEZI</name>
<dbReference type="PANTHER" id="PTHR34414">
    <property type="entry name" value="HET DOMAIN-CONTAINING PROTEIN-RELATED"/>
    <property type="match status" value="1"/>
</dbReference>
<evidence type="ECO:0000313" key="2">
    <source>
        <dbReference type="EMBL" id="KAK5200863.1"/>
    </source>
</evidence>
<comment type="caution">
    <text evidence="2">The sequence shown here is derived from an EMBL/GenBank/DDBJ whole genome shotgun (WGS) entry which is preliminary data.</text>
</comment>
<protein>
    <recommendedName>
        <fullName evidence="4">Subtilisin-like serine protease</fullName>
    </recommendedName>
</protein>
<dbReference type="Proteomes" id="UP001357485">
    <property type="component" value="Unassembled WGS sequence"/>
</dbReference>
<dbReference type="InterPro" id="IPR046536">
    <property type="entry name" value="DUF6601"/>
</dbReference>